<keyword evidence="4" id="KW-0804">Transcription</keyword>
<proteinExistence type="inferred from homology"/>
<dbReference type="Pfam" id="PF13181">
    <property type="entry name" value="TPR_8"/>
    <property type="match status" value="1"/>
</dbReference>
<dbReference type="Pfam" id="PF00486">
    <property type="entry name" value="Trans_reg_C"/>
    <property type="match status" value="1"/>
</dbReference>
<dbReference type="SMART" id="SM00862">
    <property type="entry name" value="Trans_reg_C"/>
    <property type="match status" value="1"/>
</dbReference>
<accession>A0A7W9NLY3</accession>
<evidence type="ECO:0000256" key="4">
    <source>
        <dbReference type="ARBA" id="ARBA00023163"/>
    </source>
</evidence>
<dbReference type="InterPro" id="IPR027417">
    <property type="entry name" value="P-loop_NTPase"/>
</dbReference>
<evidence type="ECO:0000313" key="7">
    <source>
        <dbReference type="EMBL" id="MBB5896961.1"/>
    </source>
</evidence>
<dbReference type="PANTHER" id="PTHR35807">
    <property type="entry name" value="TRANSCRIPTIONAL REGULATOR REDD-RELATED"/>
    <property type="match status" value="1"/>
</dbReference>
<dbReference type="SUPFAM" id="SSF48452">
    <property type="entry name" value="TPR-like"/>
    <property type="match status" value="3"/>
</dbReference>
<protein>
    <submittedName>
        <fullName evidence="7">DNA-binding SARP family transcriptional activator/tetratricopeptide (TPR) repeat protein</fullName>
    </submittedName>
</protein>
<evidence type="ECO:0000256" key="5">
    <source>
        <dbReference type="PROSITE-ProRule" id="PRU01091"/>
    </source>
</evidence>
<dbReference type="GO" id="GO:0003677">
    <property type="term" value="F:DNA binding"/>
    <property type="evidence" value="ECO:0007669"/>
    <property type="project" value="UniProtKB-UniRule"/>
</dbReference>
<dbReference type="Gene3D" id="1.10.10.10">
    <property type="entry name" value="Winged helix-like DNA-binding domain superfamily/Winged helix DNA-binding domain"/>
    <property type="match status" value="1"/>
</dbReference>
<comment type="similarity">
    <text evidence="1">Belongs to the AfsR/DnrI/RedD regulatory family.</text>
</comment>
<dbReference type="InterPro" id="IPR051677">
    <property type="entry name" value="AfsR-DnrI-RedD_regulator"/>
</dbReference>
<feature type="domain" description="OmpR/PhoB-type" evidence="6">
    <location>
        <begin position="1"/>
        <end position="94"/>
    </location>
</feature>
<evidence type="ECO:0000313" key="8">
    <source>
        <dbReference type="Proteomes" id="UP000585638"/>
    </source>
</evidence>
<dbReference type="InterPro" id="IPR036388">
    <property type="entry name" value="WH-like_DNA-bd_sf"/>
</dbReference>
<dbReference type="AlphaFoldDB" id="A0A7W9NLY3"/>
<dbReference type="SUPFAM" id="SSF46894">
    <property type="entry name" value="C-terminal effector domain of the bipartite response regulators"/>
    <property type="match status" value="1"/>
</dbReference>
<dbReference type="GO" id="GO:0000160">
    <property type="term" value="P:phosphorelay signal transduction system"/>
    <property type="evidence" value="ECO:0007669"/>
    <property type="project" value="InterPro"/>
</dbReference>
<dbReference type="InterPro" id="IPR001867">
    <property type="entry name" value="OmpR/PhoB-type_DNA-bd"/>
</dbReference>
<gene>
    <name evidence="7" type="ORF">BJ998_008220</name>
</gene>
<feature type="DNA-binding region" description="OmpR/PhoB-type" evidence="5">
    <location>
        <begin position="1"/>
        <end position="94"/>
    </location>
</feature>
<sequence length="926" mass="100900">MSAEFGLLGEVVVAVHGQAVDPGPAKQRCVLAALAMDVNQLVTADQLIERVWGTQCPPRARATLSSYVSRLRGVLAATDAAELVRRPAGYVLNADESLIDVHRFRLLTTRARSMDDENAAAALTEAIGLWRGEPLAGLDGDWASFERDRLRQQLLAAECDLTDVMLRLGHSGSLVSELATRTTRHRLNERIAAQYLLALYRDGRVADALGHYQLVRARLIEELGTEPSAALQSLHRQILDLDPALTASRPAAGEIAVIPRQLPAPPAPFVGREADMARLDEVFDTGRAVVISTLAGTGGIGKTWLALHWAHRRLDRFPDGQLFVDLRGFGPDDTRMDPAVALRGFLGALGVSRSAVPADAHAQEAMFRSLVAGKRMLIVIDNVADAAQVTPLLPGSSSCTVVITSRTALTSLVSRHGARHLSLDVLGDAESLALLTERLGPARIDADRDAALELVRFCTGFPLALAIIAGRALVADTVPLGKFVAELQATGLAALDDTDPAGSLGAVLSWSLRALDPVDRTVFGLLGLAPGPDIALPAAANLTGLSPAATEHALRRLEDASLVRRDDHDRFWMHDLVRRYAVTRAQAELTEDDRERALRRVLDFYLRTAHAGDLVLFPHRAPSPLGPAEPGSHPQLLADGAAAAAWFEAEHECLLDAQRLALARGQHRAAWQFAWTMSIFHQLRGLHHDHLETWLHALDTIEHLADPVSAIRTHRNIANACAALERYDQAVTHLHEAVTLAEKEEAHAELGHTYLVLCRVDEVRRDFRQGRDHGEQALHFFRLAGNPAWEATALNSTGWCAALLGDYDHAREYCRTAVELSRLHQSPTVEANALNSLGYVDHHTGQHRSAIENYRLALRAYGDFGSTHGRADTLEGIGHPYAALGQYAEARAAWTEAAALHESQQRTEDAARVRRHLQTLPRRPAS</sequence>
<dbReference type="Gene3D" id="3.40.50.300">
    <property type="entry name" value="P-loop containing nucleotide triphosphate hydrolases"/>
    <property type="match status" value="1"/>
</dbReference>
<organism evidence="7 8">
    <name type="scientific">Kutzneria kofuensis</name>
    <dbReference type="NCBI Taxonomy" id="103725"/>
    <lineage>
        <taxon>Bacteria</taxon>
        <taxon>Bacillati</taxon>
        <taxon>Actinomycetota</taxon>
        <taxon>Actinomycetes</taxon>
        <taxon>Pseudonocardiales</taxon>
        <taxon>Pseudonocardiaceae</taxon>
        <taxon>Kutzneria</taxon>
    </lineage>
</organism>
<dbReference type="InterPro" id="IPR011990">
    <property type="entry name" value="TPR-like_helical_dom_sf"/>
</dbReference>
<reference evidence="7 8" key="1">
    <citation type="submission" date="2020-08" db="EMBL/GenBank/DDBJ databases">
        <title>Sequencing the genomes of 1000 actinobacteria strains.</title>
        <authorList>
            <person name="Klenk H.-P."/>
        </authorList>
    </citation>
    <scope>NUCLEOTIDE SEQUENCE [LARGE SCALE GENOMIC DNA]</scope>
    <source>
        <strain evidence="7 8">DSM 43851</strain>
    </source>
</reference>
<dbReference type="EMBL" id="JACHIR010000002">
    <property type="protein sequence ID" value="MBB5896961.1"/>
    <property type="molecule type" value="Genomic_DNA"/>
</dbReference>
<comment type="caution">
    <text evidence="7">The sequence shown here is derived from an EMBL/GenBank/DDBJ whole genome shotgun (WGS) entry which is preliminary data.</text>
</comment>
<keyword evidence="2" id="KW-0805">Transcription regulation</keyword>
<name>A0A7W9NLY3_9PSEU</name>
<dbReference type="GO" id="GO:0043531">
    <property type="term" value="F:ADP binding"/>
    <property type="evidence" value="ECO:0007669"/>
    <property type="project" value="InterPro"/>
</dbReference>
<dbReference type="SMART" id="SM00028">
    <property type="entry name" value="TPR"/>
    <property type="match status" value="4"/>
</dbReference>
<dbReference type="GO" id="GO:0006355">
    <property type="term" value="P:regulation of DNA-templated transcription"/>
    <property type="evidence" value="ECO:0007669"/>
    <property type="project" value="InterPro"/>
</dbReference>
<dbReference type="PANTHER" id="PTHR35807:SF1">
    <property type="entry name" value="TRANSCRIPTIONAL REGULATOR REDD"/>
    <property type="match status" value="1"/>
</dbReference>
<dbReference type="PRINTS" id="PR00364">
    <property type="entry name" value="DISEASERSIST"/>
</dbReference>
<dbReference type="InterPro" id="IPR016032">
    <property type="entry name" value="Sig_transdc_resp-reg_C-effctor"/>
</dbReference>
<evidence type="ECO:0000256" key="2">
    <source>
        <dbReference type="ARBA" id="ARBA00023015"/>
    </source>
</evidence>
<evidence type="ECO:0000259" key="6">
    <source>
        <dbReference type="PROSITE" id="PS51755"/>
    </source>
</evidence>
<dbReference type="PROSITE" id="PS51755">
    <property type="entry name" value="OMPR_PHOB"/>
    <property type="match status" value="1"/>
</dbReference>
<dbReference type="CDD" id="cd15831">
    <property type="entry name" value="BTAD"/>
    <property type="match status" value="1"/>
</dbReference>
<dbReference type="InterPro" id="IPR005158">
    <property type="entry name" value="BTAD"/>
</dbReference>
<keyword evidence="8" id="KW-1185">Reference proteome</keyword>
<dbReference type="InterPro" id="IPR019734">
    <property type="entry name" value="TPR_rpt"/>
</dbReference>
<dbReference type="RefSeq" id="WP_184869441.1">
    <property type="nucleotide sequence ID" value="NZ_BAAAWY010000095.1"/>
</dbReference>
<evidence type="ECO:0000256" key="3">
    <source>
        <dbReference type="ARBA" id="ARBA00023125"/>
    </source>
</evidence>
<keyword evidence="3 5" id="KW-0238">DNA-binding</keyword>
<evidence type="ECO:0000256" key="1">
    <source>
        <dbReference type="ARBA" id="ARBA00005820"/>
    </source>
</evidence>
<dbReference type="SUPFAM" id="SSF52540">
    <property type="entry name" value="P-loop containing nucleoside triphosphate hydrolases"/>
    <property type="match status" value="1"/>
</dbReference>
<dbReference type="Gene3D" id="1.25.40.10">
    <property type="entry name" value="Tetratricopeptide repeat domain"/>
    <property type="match status" value="3"/>
</dbReference>
<dbReference type="Pfam" id="PF03704">
    <property type="entry name" value="BTAD"/>
    <property type="match status" value="1"/>
</dbReference>
<dbReference type="SMART" id="SM01043">
    <property type="entry name" value="BTAD"/>
    <property type="match status" value="1"/>
</dbReference>
<dbReference type="Proteomes" id="UP000585638">
    <property type="component" value="Unassembled WGS sequence"/>
</dbReference>